<dbReference type="RefSeq" id="WP_005983179.1">
    <property type="nucleotide sequence ID" value="NZ_AOSV01000003.1"/>
</dbReference>
<reference evidence="10 11" key="1">
    <citation type="journal article" date="2013" name="Genome Announc.">
        <title>Draft Genome Sequence for Desulfovibrio africanus Strain PCS.</title>
        <authorList>
            <person name="Brown S.D."/>
            <person name="Utturkar S.M."/>
            <person name="Arkin A.P."/>
            <person name="Deutschbauer A.M."/>
            <person name="Elias D.A."/>
            <person name="Hazen T.C."/>
            <person name="Chakraborty R."/>
        </authorList>
    </citation>
    <scope>NUCLEOTIDE SEQUENCE [LARGE SCALE GENOMIC DNA]</scope>
    <source>
        <strain evidence="10 11">PCS</strain>
    </source>
</reference>
<evidence type="ECO:0000256" key="2">
    <source>
        <dbReference type="ARBA" id="ARBA00023012"/>
    </source>
</evidence>
<keyword evidence="2" id="KW-0902">Two-component regulatory system</keyword>
<evidence type="ECO:0000259" key="8">
    <source>
        <dbReference type="PROSITE" id="PS50110"/>
    </source>
</evidence>
<keyword evidence="4 7" id="KW-0238">DNA-binding</keyword>
<dbReference type="Gene3D" id="3.40.50.2300">
    <property type="match status" value="1"/>
</dbReference>
<dbReference type="InterPro" id="IPR016032">
    <property type="entry name" value="Sig_transdc_resp-reg_C-effctor"/>
</dbReference>
<dbReference type="Gene3D" id="6.10.250.690">
    <property type="match status" value="1"/>
</dbReference>
<organism evidence="10 11">
    <name type="scientific">Desulfocurvibacter africanus PCS</name>
    <dbReference type="NCBI Taxonomy" id="1262666"/>
    <lineage>
        <taxon>Bacteria</taxon>
        <taxon>Pseudomonadati</taxon>
        <taxon>Thermodesulfobacteriota</taxon>
        <taxon>Desulfovibrionia</taxon>
        <taxon>Desulfovibrionales</taxon>
        <taxon>Desulfovibrionaceae</taxon>
        <taxon>Desulfocurvibacter</taxon>
    </lineage>
</organism>
<evidence type="ECO:0000259" key="9">
    <source>
        <dbReference type="PROSITE" id="PS51755"/>
    </source>
</evidence>
<dbReference type="GO" id="GO:0000156">
    <property type="term" value="F:phosphorelay response regulator activity"/>
    <property type="evidence" value="ECO:0007669"/>
    <property type="project" value="TreeGrafter"/>
</dbReference>
<feature type="domain" description="OmpR/PhoB-type" evidence="9">
    <location>
        <begin position="125"/>
        <end position="223"/>
    </location>
</feature>
<evidence type="ECO:0000313" key="11">
    <source>
        <dbReference type="Proteomes" id="UP000011922"/>
    </source>
</evidence>
<evidence type="ECO:0000256" key="5">
    <source>
        <dbReference type="ARBA" id="ARBA00023163"/>
    </source>
</evidence>
<dbReference type="InterPro" id="IPR001867">
    <property type="entry name" value="OmpR/PhoB-type_DNA-bd"/>
</dbReference>
<keyword evidence="1 6" id="KW-0597">Phosphoprotein</keyword>
<evidence type="ECO:0000256" key="1">
    <source>
        <dbReference type="ARBA" id="ARBA00022553"/>
    </source>
</evidence>
<evidence type="ECO:0000256" key="4">
    <source>
        <dbReference type="ARBA" id="ARBA00023125"/>
    </source>
</evidence>
<dbReference type="FunFam" id="1.10.10.10:FF:000005">
    <property type="entry name" value="Two-component system response regulator"/>
    <property type="match status" value="1"/>
</dbReference>
<dbReference type="Proteomes" id="UP000011922">
    <property type="component" value="Unassembled WGS sequence"/>
</dbReference>
<feature type="modified residue" description="4-aspartylphosphate" evidence="6">
    <location>
        <position position="51"/>
    </location>
</feature>
<sequence>MKLLLIEDDPKITSFIVNGFKQAGFTVDSAAGGKTGLHLALANAYDAAIVDIMIPELDGLTLIEEVRSRGVRTPVIILSAKRSVDDRVEGLQKGSDDYLVKPFAFSELFARVQALIRRSSFTPQAECLVVGDLSLSLSTREVYRGDERIDLKAKELALLEYLMRNKGRVVSKTMILEHVWDYSFDPQTNVVDVLICRLRNRVDRQHDMKLIHTIRGIGYVIKVS</sequence>
<dbReference type="PROSITE" id="PS50110">
    <property type="entry name" value="RESPONSE_REGULATORY"/>
    <property type="match status" value="1"/>
</dbReference>
<dbReference type="Pfam" id="PF00486">
    <property type="entry name" value="Trans_reg_C"/>
    <property type="match status" value="1"/>
</dbReference>
<dbReference type="GO" id="GO:0032993">
    <property type="term" value="C:protein-DNA complex"/>
    <property type="evidence" value="ECO:0007669"/>
    <property type="project" value="TreeGrafter"/>
</dbReference>
<dbReference type="OrthoDB" id="368799at2"/>
<dbReference type="SUPFAM" id="SSF46894">
    <property type="entry name" value="C-terminal effector domain of the bipartite response regulators"/>
    <property type="match status" value="1"/>
</dbReference>
<dbReference type="PROSITE" id="PS51755">
    <property type="entry name" value="OMPR_PHOB"/>
    <property type="match status" value="1"/>
</dbReference>
<dbReference type="InterPro" id="IPR001789">
    <property type="entry name" value="Sig_transdc_resp-reg_receiver"/>
</dbReference>
<dbReference type="GO" id="GO:0006355">
    <property type="term" value="P:regulation of DNA-templated transcription"/>
    <property type="evidence" value="ECO:0007669"/>
    <property type="project" value="InterPro"/>
</dbReference>
<dbReference type="SMART" id="SM00448">
    <property type="entry name" value="REC"/>
    <property type="match status" value="1"/>
</dbReference>
<evidence type="ECO:0000256" key="6">
    <source>
        <dbReference type="PROSITE-ProRule" id="PRU00169"/>
    </source>
</evidence>
<evidence type="ECO:0000313" key="10">
    <source>
        <dbReference type="EMBL" id="EMG38592.1"/>
    </source>
</evidence>
<accession>M5PWA7</accession>
<dbReference type="SMART" id="SM00862">
    <property type="entry name" value="Trans_reg_C"/>
    <property type="match status" value="1"/>
</dbReference>
<dbReference type="InterPro" id="IPR039420">
    <property type="entry name" value="WalR-like"/>
</dbReference>
<dbReference type="PANTHER" id="PTHR48111">
    <property type="entry name" value="REGULATOR OF RPOS"/>
    <property type="match status" value="1"/>
</dbReference>
<dbReference type="CDD" id="cd00383">
    <property type="entry name" value="trans_reg_C"/>
    <property type="match status" value="1"/>
</dbReference>
<dbReference type="GO" id="GO:0005829">
    <property type="term" value="C:cytosol"/>
    <property type="evidence" value="ECO:0007669"/>
    <property type="project" value="TreeGrafter"/>
</dbReference>
<feature type="DNA-binding region" description="OmpR/PhoB-type" evidence="7">
    <location>
        <begin position="125"/>
        <end position="223"/>
    </location>
</feature>
<evidence type="ECO:0000256" key="3">
    <source>
        <dbReference type="ARBA" id="ARBA00023015"/>
    </source>
</evidence>
<protein>
    <submittedName>
        <fullName evidence="10">CheY-like receiver domain and winged-helix DNA-binding domain containing response regulator</fullName>
    </submittedName>
</protein>
<keyword evidence="5" id="KW-0804">Transcription</keyword>
<feature type="domain" description="Response regulatory" evidence="8">
    <location>
        <begin position="2"/>
        <end position="116"/>
    </location>
</feature>
<dbReference type="InterPro" id="IPR036388">
    <property type="entry name" value="WH-like_DNA-bd_sf"/>
</dbReference>
<dbReference type="PANTHER" id="PTHR48111:SF76">
    <property type="entry name" value="TWO-COMPONENT RESPONSE REGULATOR"/>
    <property type="match status" value="1"/>
</dbReference>
<dbReference type="SUPFAM" id="SSF52172">
    <property type="entry name" value="CheY-like"/>
    <property type="match status" value="1"/>
</dbReference>
<proteinExistence type="predicted"/>
<dbReference type="Gene3D" id="1.10.10.10">
    <property type="entry name" value="Winged helix-like DNA-binding domain superfamily/Winged helix DNA-binding domain"/>
    <property type="match status" value="1"/>
</dbReference>
<dbReference type="GO" id="GO:0000976">
    <property type="term" value="F:transcription cis-regulatory region binding"/>
    <property type="evidence" value="ECO:0007669"/>
    <property type="project" value="TreeGrafter"/>
</dbReference>
<dbReference type="Pfam" id="PF00072">
    <property type="entry name" value="Response_reg"/>
    <property type="match status" value="1"/>
</dbReference>
<gene>
    <name evidence="10" type="ORF">PCS_00222</name>
</gene>
<keyword evidence="3" id="KW-0805">Transcription regulation</keyword>
<dbReference type="InterPro" id="IPR011006">
    <property type="entry name" value="CheY-like_superfamily"/>
</dbReference>
<evidence type="ECO:0000256" key="7">
    <source>
        <dbReference type="PROSITE-ProRule" id="PRU01091"/>
    </source>
</evidence>
<comment type="caution">
    <text evidence="10">The sequence shown here is derived from an EMBL/GenBank/DDBJ whole genome shotgun (WGS) entry which is preliminary data.</text>
</comment>
<dbReference type="AlphaFoldDB" id="M5PWA7"/>
<dbReference type="EMBL" id="AOSV01000003">
    <property type="protein sequence ID" value="EMG38592.1"/>
    <property type="molecule type" value="Genomic_DNA"/>
</dbReference>
<name>M5PWA7_DESAF</name>